<evidence type="ECO:0000313" key="3">
    <source>
        <dbReference type="Proteomes" id="UP000002058"/>
    </source>
</evidence>
<name>C4K007_UNCRE</name>
<dbReference type="VEuPathDB" id="FungiDB:UREG_07758"/>
<dbReference type="RefSeq" id="XP_002582985.1">
    <property type="nucleotide sequence ID" value="XM_002582939.1"/>
</dbReference>
<dbReference type="EMBL" id="CH476619">
    <property type="protein sequence ID" value="EEP82893.1"/>
    <property type="molecule type" value="Genomic_DNA"/>
</dbReference>
<dbReference type="InParanoid" id="C4K007"/>
<keyword evidence="3" id="KW-1185">Reference proteome</keyword>
<gene>
    <name evidence="2" type="ORF">UREG_07758</name>
</gene>
<sequence>MASQLLPLGKHPDPNAYPGLATNRGDRINRQNSAEPYLGLMIMLIWSLRMSQNCMDTHSAFLHRRFSY</sequence>
<dbReference type="AlphaFoldDB" id="C4K007"/>
<evidence type="ECO:0000313" key="2">
    <source>
        <dbReference type="EMBL" id="EEP82893.1"/>
    </source>
</evidence>
<dbReference type="KEGG" id="ure:UREG_07758"/>
<evidence type="ECO:0000256" key="1">
    <source>
        <dbReference type="SAM" id="MobiDB-lite"/>
    </source>
</evidence>
<dbReference type="GeneID" id="8442285"/>
<feature type="region of interest" description="Disordered" evidence="1">
    <location>
        <begin position="1"/>
        <end position="28"/>
    </location>
</feature>
<organism evidence="2 3">
    <name type="scientific">Uncinocarpus reesii (strain UAMH 1704)</name>
    <dbReference type="NCBI Taxonomy" id="336963"/>
    <lineage>
        <taxon>Eukaryota</taxon>
        <taxon>Fungi</taxon>
        <taxon>Dikarya</taxon>
        <taxon>Ascomycota</taxon>
        <taxon>Pezizomycotina</taxon>
        <taxon>Eurotiomycetes</taxon>
        <taxon>Eurotiomycetidae</taxon>
        <taxon>Onygenales</taxon>
        <taxon>Onygenaceae</taxon>
        <taxon>Uncinocarpus</taxon>
    </lineage>
</organism>
<dbReference type="HOGENOM" id="CLU_2795848_0_0_1"/>
<protein>
    <submittedName>
        <fullName evidence="2">Uncharacterized protein</fullName>
    </submittedName>
</protein>
<reference evidence="3" key="1">
    <citation type="journal article" date="2009" name="Genome Res.">
        <title>Comparative genomic analyses of the human fungal pathogens Coccidioides and their relatives.</title>
        <authorList>
            <person name="Sharpton T.J."/>
            <person name="Stajich J.E."/>
            <person name="Rounsley S.D."/>
            <person name="Gardner M.J."/>
            <person name="Wortman J.R."/>
            <person name="Jordar V.S."/>
            <person name="Maiti R."/>
            <person name="Kodira C.D."/>
            <person name="Neafsey D.E."/>
            <person name="Zeng Q."/>
            <person name="Hung C.-Y."/>
            <person name="McMahan C."/>
            <person name="Muszewska A."/>
            <person name="Grynberg M."/>
            <person name="Mandel M.A."/>
            <person name="Kellner E.M."/>
            <person name="Barker B.M."/>
            <person name="Galgiani J.N."/>
            <person name="Orbach M.J."/>
            <person name="Kirkland T.N."/>
            <person name="Cole G.T."/>
            <person name="Henn M.R."/>
            <person name="Birren B.W."/>
            <person name="Taylor J.W."/>
        </authorList>
    </citation>
    <scope>NUCLEOTIDE SEQUENCE [LARGE SCALE GENOMIC DNA]</scope>
    <source>
        <strain evidence="3">UAMH 1704</strain>
    </source>
</reference>
<accession>C4K007</accession>
<dbReference type="Proteomes" id="UP000002058">
    <property type="component" value="Unassembled WGS sequence"/>
</dbReference>
<proteinExistence type="predicted"/>